<dbReference type="PANTHER" id="PTHR30308:SF2">
    <property type="entry name" value="SSRA-BINDING PROTEIN"/>
    <property type="match status" value="1"/>
</dbReference>
<dbReference type="GO" id="GO:0070930">
    <property type="term" value="P:trans-translation-dependent protein tagging"/>
    <property type="evidence" value="ECO:0007669"/>
    <property type="project" value="TreeGrafter"/>
</dbReference>
<reference evidence="5" key="1">
    <citation type="submission" date="2016-10" db="EMBL/GenBank/DDBJ databases">
        <authorList>
            <person name="Varghese N."/>
            <person name="Submissions S."/>
        </authorList>
    </citation>
    <scope>NUCLEOTIDE SEQUENCE [LARGE SCALE GENOMIC DNA]</scope>
    <source>
        <strain evidence="5">DSM 13490</strain>
    </source>
</reference>
<dbReference type="GO" id="GO:0003723">
    <property type="term" value="F:RNA binding"/>
    <property type="evidence" value="ECO:0007669"/>
    <property type="project" value="UniProtKB-UniRule"/>
</dbReference>
<dbReference type="CDD" id="cd09294">
    <property type="entry name" value="SmpB"/>
    <property type="match status" value="1"/>
</dbReference>
<evidence type="ECO:0000313" key="5">
    <source>
        <dbReference type="Proteomes" id="UP000199266"/>
    </source>
</evidence>
<dbReference type="AlphaFoldDB" id="A0A1H3E8Z2"/>
<dbReference type="NCBIfam" id="NF003843">
    <property type="entry name" value="PRK05422.1"/>
    <property type="match status" value="1"/>
</dbReference>
<dbReference type="InterPro" id="IPR000037">
    <property type="entry name" value="SsrA-bd_prot"/>
</dbReference>
<keyword evidence="1 3" id="KW-0963">Cytoplasm</keyword>
<dbReference type="GO" id="GO:0005829">
    <property type="term" value="C:cytosol"/>
    <property type="evidence" value="ECO:0007669"/>
    <property type="project" value="TreeGrafter"/>
</dbReference>
<dbReference type="InterPro" id="IPR020081">
    <property type="entry name" value="SsrA-bd_prot_CS"/>
</dbReference>
<comment type="subcellular location">
    <subcellularLocation>
        <location evidence="3">Cytoplasm</location>
    </subcellularLocation>
    <text evidence="3">The tmRNA-SmpB complex associates with stalled 70S ribosomes.</text>
</comment>
<dbReference type="InterPro" id="IPR023620">
    <property type="entry name" value="SmpB"/>
</dbReference>
<dbReference type="RefSeq" id="WP_091460281.1">
    <property type="nucleotide sequence ID" value="NZ_FNPD01000002.1"/>
</dbReference>
<dbReference type="NCBIfam" id="TIGR00086">
    <property type="entry name" value="smpB"/>
    <property type="match status" value="1"/>
</dbReference>
<evidence type="ECO:0000313" key="4">
    <source>
        <dbReference type="EMBL" id="SDX74394.1"/>
    </source>
</evidence>
<keyword evidence="2 3" id="KW-0694">RNA-binding</keyword>
<evidence type="ECO:0000256" key="3">
    <source>
        <dbReference type="HAMAP-Rule" id="MF_00023"/>
    </source>
</evidence>
<comment type="similarity">
    <text evidence="3">Belongs to the SmpB family.</text>
</comment>
<dbReference type="EMBL" id="FNPD01000002">
    <property type="protein sequence ID" value="SDX74394.1"/>
    <property type="molecule type" value="Genomic_DNA"/>
</dbReference>
<dbReference type="PROSITE" id="PS01317">
    <property type="entry name" value="SSRP"/>
    <property type="match status" value="1"/>
</dbReference>
<dbReference type="SUPFAM" id="SSF74982">
    <property type="entry name" value="Small protein B (SmpB)"/>
    <property type="match status" value="1"/>
</dbReference>
<dbReference type="Pfam" id="PF01668">
    <property type="entry name" value="SmpB"/>
    <property type="match status" value="1"/>
</dbReference>
<dbReference type="GO" id="GO:0070929">
    <property type="term" value="P:trans-translation"/>
    <property type="evidence" value="ECO:0007669"/>
    <property type="project" value="UniProtKB-UniRule"/>
</dbReference>
<gene>
    <name evidence="3" type="primary">smpB</name>
    <name evidence="4" type="ORF">SAMN03080603_00469</name>
</gene>
<evidence type="ECO:0000256" key="2">
    <source>
        <dbReference type="ARBA" id="ARBA00022884"/>
    </source>
</evidence>
<dbReference type="HAMAP" id="MF_00023">
    <property type="entry name" value="SmpB"/>
    <property type="match status" value="1"/>
</dbReference>
<proteinExistence type="inferred from homology"/>
<accession>A0A1H3E8Z2</accession>
<dbReference type="Proteomes" id="UP000199266">
    <property type="component" value="Unassembled WGS sequence"/>
</dbReference>
<evidence type="ECO:0000256" key="1">
    <source>
        <dbReference type="ARBA" id="ARBA00022490"/>
    </source>
</evidence>
<keyword evidence="5" id="KW-1185">Reference proteome</keyword>
<organism evidence="4 5">
    <name type="scientific">Acetomicrobium thermoterrenum DSM 13490</name>
    <dbReference type="NCBI Taxonomy" id="1120987"/>
    <lineage>
        <taxon>Bacteria</taxon>
        <taxon>Thermotogati</taxon>
        <taxon>Synergistota</taxon>
        <taxon>Synergistia</taxon>
        <taxon>Synergistales</taxon>
        <taxon>Acetomicrobiaceae</taxon>
        <taxon>Acetomicrobium</taxon>
    </lineage>
</organism>
<sequence length="152" mass="17732">MDKKIVAQNRRARHDYFILETYEAGLVLTGTEIKSIRAGRVNLKDGYARIENGECWLYNVHISPYEKGTYYNHDPLRPRKLLLHKDEIKRLIGKTQQKGLTLIPLSIYLKNGKWAKVELALAQGKKVYDKRHAIAERDARLQMERARKITKT</sequence>
<dbReference type="Gene3D" id="2.40.280.10">
    <property type="match status" value="1"/>
</dbReference>
<dbReference type="PANTHER" id="PTHR30308">
    <property type="entry name" value="TMRNA-BINDING COMPONENT OF TRANS-TRANSLATION TAGGING COMPLEX"/>
    <property type="match status" value="1"/>
</dbReference>
<name>A0A1H3E8Z2_9BACT</name>
<protein>
    <recommendedName>
        <fullName evidence="3">SsrA-binding protein</fullName>
    </recommendedName>
    <alternativeName>
        <fullName evidence="3">Small protein B</fullName>
    </alternativeName>
</protein>
<comment type="function">
    <text evidence="3">Required for rescue of stalled ribosomes mediated by trans-translation. Binds to transfer-messenger RNA (tmRNA), required for stable association of tmRNA with ribosomes. tmRNA and SmpB together mimic tRNA shape, replacing the anticodon stem-loop with SmpB. tmRNA is encoded by the ssrA gene; the 2 termini fold to resemble tRNA(Ala) and it encodes a 'tag peptide', a short internal open reading frame. During trans-translation Ala-aminoacylated tmRNA acts like a tRNA, entering the A-site of stalled ribosomes, displacing the stalled mRNA. The ribosome then switches to translate the ORF on the tmRNA; the nascent peptide is terminated with the 'tag peptide' encoded by the tmRNA and targeted for degradation. The ribosome is freed to recommence translation, which seems to be the essential function of trans-translation.</text>
</comment>